<feature type="transmembrane region" description="Helical" evidence="1">
    <location>
        <begin position="93"/>
        <end position="111"/>
    </location>
</feature>
<keyword evidence="1" id="KW-0812">Transmembrane</keyword>
<dbReference type="PANTHER" id="PTHR34980">
    <property type="entry name" value="INNER MEMBRANE PROTEIN-RELATED-RELATED"/>
    <property type="match status" value="1"/>
</dbReference>
<organism evidence="2 3">
    <name type="scientific">Limosilactobacillus albertensis</name>
    <dbReference type="NCBI Taxonomy" id="2759752"/>
    <lineage>
        <taxon>Bacteria</taxon>
        <taxon>Bacillati</taxon>
        <taxon>Bacillota</taxon>
        <taxon>Bacilli</taxon>
        <taxon>Lactobacillales</taxon>
        <taxon>Lactobacillaceae</taxon>
        <taxon>Limosilactobacillus</taxon>
    </lineage>
</organism>
<dbReference type="EMBL" id="JACIVC010000070">
    <property type="protein sequence ID" value="MBB1070585.1"/>
    <property type="molecule type" value="Genomic_DNA"/>
</dbReference>
<dbReference type="GO" id="GO:0005886">
    <property type="term" value="C:plasma membrane"/>
    <property type="evidence" value="ECO:0007669"/>
    <property type="project" value="TreeGrafter"/>
</dbReference>
<feature type="transmembrane region" description="Helical" evidence="1">
    <location>
        <begin position="62"/>
        <end position="81"/>
    </location>
</feature>
<keyword evidence="1" id="KW-0472">Membrane</keyword>
<protein>
    <submittedName>
        <fullName evidence="2">DUF805 domain-containing protein</fullName>
    </submittedName>
</protein>
<comment type="caution">
    <text evidence="2">The sequence shown here is derived from an EMBL/GenBank/DDBJ whole genome shotgun (WGS) entry which is preliminary data.</text>
</comment>
<evidence type="ECO:0000313" key="2">
    <source>
        <dbReference type="EMBL" id="MBB1070585.1"/>
    </source>
</evidence>
<dbReference type="PANTHER" id="PTHR34980:SF2">
    <property type="entry name" value="INNER MEMBRANE PROTEIN YHAH-RELATED"/>
    <property type="match status" value="1"/>
</dbReference>
<dbReference type="InterPro" id="IPR008523">
    <property type="entry name" value="DUF805"/>
</dbReference>
<evidence type="ECO:0000313" key="3">
    <source>
        <dbReference type="Proteomes" id="UP000518316"/>
    </source>
</evidence>
<name>A0A7W3Y8Z3_9LACO</name>
<dbReference type="RefSeq" id="WP_182599044.1">
    <property type="nucleotide sequence ID" value="NZ_JACIVC010000070.1"/>
</dbReference>
<evidence type="ECO:0000256" key="1">
    <source>
        <dbReference type="SAM" id="Phobius"/>
    </source>
</evidence>
<sequence length="163" mass="18218">MFKAYKYYWQNAFKYKARSTRADFWWPVLVTTIIFLILTLLIVMAVGSAVTNLLDGYANAGGFAMVLMILTGIFAIANIFPSIAISVRRFRDAGLSGWAVLAFWLISIVLSSGDNSFLVSLSFVLDVIELVLCCLPSGYISQHGWWSPNYTDDVKIPSLQNKD</sequence>
<dbReference type="Proteomes" id="UP000518316">
    <property type="component" value="Unassembled WGS sequence"/>
</dbReference>
<feature type="transmembrane region" description="Helical" evidence="1">
    <location>
        <begin position="24"/>
        <end position="50"/>
    </location>
</feature>
<keyword evidence="3" id="KW-1185">Reference proteome</keyword>
<keyword evidence="1" id="KW-1133">Transmembrane helix</keyword>
<proteinExistence type="predicted"/>
<dbReference type="Pfam" id="PF05656">
    <property type="entry name" value="DUF805"/>
    <property type="match status" value="1"/>
</dbReference>
<reference evidence="2 3" key="1">
    <citation type="submission" date="2020-07" db="EMBL/GenBank/DDBJ databases">
        <title>Description of Limosilactobacillus balticus sp. nov., Limosilactobacillus agrestis sp. nov., Limosilactobacillus albertensis sp. nov., Limosilactobacillus rudii sp. nov., Limosilactobacillus fastidiosus sp. nov., five novel Limosilactobacillus species isolated from the vertebrate gastrointestinal tract, and proposal of 6 subspecies of Limosilactobacillus reuteri adapted to the gastrointestinal tract of specific vertebrate hosts.</title>
        <authorList>
            <person name="Li F."/>
            <person name="Cheng C."/>
            <person name="Zheng J."/>
            <person name="Quevedo R.M."/>
            <person name="Li J."/>
            <person name="Roos S."/>
            <person name="Gaenzle M.G."/>
            <person name="Walter J."/>
        </authorList>
    </citation>
    <scope>NUCLEOTIDE SEQUENCE [LARGE SCALE GENOMIC DNA]</scope>
    <source>
        <strain evidence="2 3">RRLNB_1_1</strain>
    </source>
</reference>
<accession>A0A7W3Y8Z3</accession>
<gene>
    <name evidence="2" type="ORF">H5S40_10555</name>
</gene>
<dbReference type="AlphaFoldDB" id="A0A7W3Y8Z3"/>